<dbReference type="InterPro" id="IPR050256">
    <property type="entry name" value="Glycosyltransferase_2"/>
</dbReference>
<dbReference type="Gene3D" id="3.90.550.10">
    <property type="entry name" value="Spore Coat Polysaccharide Biosynthesis Protein SpsA, Chain A"/>
    <property type="match status" value="1"/>
</dbReference>
<keyword evidence="4 7" id="KW-0812">Transmembrane</keyword>
<organism evidence="9 10">
    <name type="scientific">Marinobacter salarius</name>
    <dbReference type="NCBI Taxonomy" id="1420917"/>
    <lineage>
        <taxon>Bacteria</taxon>
        <taxon>Pseudomonadati</taxon>
        <taxon>Pseudomonadota</taxon>
        <taxon>Gammaproteobacteria</taxon>
        <taxon>Pseudomonadales</taxon>
        <taxon>Marinobacteraceae</taxon>
        <taxon>Marinobacter</taxon>
    </lineage>
</organism>
<keyword evidence="10" id="KW-1185">Reference proteome</keyword>
<feature type="domain" description="Glycosyltransferase 2-like" evidence="8">
    <location>
        <begin position="8"/>
        <end position="173"/>
    </location>
</feature>
<keyword evidence="2" id="KW-0328">Glycosyltransferase</keyword>
<evidence type="ECO:0000256" key="2">
    <source>
        <dbReference type="ARBA" id="ARBA00022676"/>
    </source>
</evidence>
<dbReference type="SUPFAM" id="SSF53448">
    <property type="entry name" value="Nucleotide-diphospho-sugar transferases"/>
    <property type="match status" value="1"/>
</dbReference>
<evidence type="ECO:0000256" key="3">
    <source>
        <dbReference type="ARBA" id="ARBA00022679"/>
    </source>
</evidence>
<dbReference type="Proteomes" id="UP000199211">
    <property type="component" value="Unassembled WGS sequence"/>
</dbReference>
<dbReference type="CDD" id="cd04187">
    <property type="entry name" value="DPM1_like_bac"/>
    <property type="match status" value="1"/>
</dbReference>
<keyword evidence="5 7" id="KW-1133">Transmembrane helix</keyword>
<name>A0ABY1FJA1_9GAMM</name>
<evidence type="ECO:0000313" key="10">
    <source>
        <dbReference type="Proteomes" id="UP000199211"/>
    </source>
</evidence>
<feature type="transmembrane region" description="Helical" evidence="7">
    <location>
        <begin position="268"/>
        <end position="293"/>
    </location>
</feature>
<feature type="transmembrane region" description="Helical" evidence="7">
    <location>
        <begin position="235"/>
        <end position="256"/>
    </location>
</feature>
<dbReference type="PANTHER" id="PTHR48090">
    <property type="entry name" value="UNDECAPRENYL-PHOSPHATE 4-DEOXY-4-FORMAMIDO-L-ARABINOSE TRANSFERASE-RELATED"/>
    <property type="match status" value="1"/>
</dbReference>
<accession>A0ABY1FJA1</accession>
<evidence type="ECO:0000259" key="8">
    <source>
        <dbReference type="Pfam" id="PF00535"/>
    </source>
</evidence>
<protein>
    <submittedName>
        <fullName evidence="9">Glycosyltransferase involved in cell wall bisynthesis</fullName>
    </submittedName>
</protein>
<evidence type="ECO:0000256" key="6">
    <source>
        <dbReference type="ARBA" id="ARBA00023136"/>
    </source>
</evidence>
<evidence type="ECO:0000256" key="7">
    <source>
        <dbReference type="SAM" id="Phobius"/>
    </source>
</evidence>
<evidence type="ECO:0000256" key="4">
    <source>
        <dbReference type="ARBA" id="ARBA00022692"/>
    </source>
</evidence>
<dbReference type="InterPro" id="IPR029044">
    <property type="entry name" value="Nucleotide-diphossugar_trans"/>
</dbReference>
<evidence type="ECO:0000256" key="5">
    <source>
        <dbReference type="ARBA" id="ARBA00022989"/>
    </source>
</evidence>
<evidence type="ECO:0000313" key="9">
    <source>
        <dbReference type="EMBL" id="SFL45517.1"/>
    </source>
</evidence>
<proteinExistence type="predicted"/>
<dbReference type="RefSeq" id="WP_091641193.1">
    <property type="nucleotide sequence ID" value="NZ_FOTV01000002.1"/>
</dbReference>
<sequence>MDDRMNVSFVIPCYNEEDVLPITIPKLLKELEKLRNKDVNKTLVYLVDDGSTDRTWDIIDRLSDECEFVVGVKLSRNCGHQRALLAGLNIAEGEAVISMDADLQDDITIVHQMVEEYRKGSEIVYAVRDDRTTDSFFKRQTALLFYRVMAWLGAEVIHNHADFRLMGRRSLDQLKTFKEVNLFLRGMIPLLGFKSTKVTYQRGERAAGESKYPIRKMLALAVDGITSFSVRPLRLVALMGIGFAFAAMIQLGWIFYVKYSLDTAIPGWASTLIPITFFGGVQLFCLGLVGEYIGKIYQETKQRPSFIIEKITKEKSQ</sequence>
<keyword evidence="3" id="KW-0808">Transferase</keyword>
<comment type="caution">
    <text evidence="9">The sequence shown here is derived from an EMBL/GenBank/DDBJ whole genome shotgun (WGS) entry which is preliminary data.</text>
</comment>
<comment type="subcellular location">
    <subcellularLocation>
        <location evidence="1">Membrane</location>
        <topology evidence="1">Multi-pass membrane protein</topology>
    </subcellularLocation>
</comment>
<keyword evidence="6 7" id="KW-0472">Membrane</keyword>
<dbReference type="EMBL" id="FOTV01000002">
    <property type="protein sequence ID" value="SFL45517.1"/>
    <property type="molecule type" value="Genomic_DNA"/>
</dbReference>
<dbReference type="Pfam" id="PF00535">
    <property type="entry name" value="Glycos_transf_2"/>
    <property type="match status" value="1"/>
</dbReference>
<dbReference type="PANTHER" id="PTHR48090:SF1">
    <property type="entry name" value="PROPHAGE BACTOPRENOL GLUCOSYL TRANSFERASE HOMOLOG"/>
    <property type="match status" value="1"/>
</dbReference>
<evidence type="ECO:0000256" key="1">
    <source>
        <dbReference type="ARBA" id="ARBA00004141"/>
    </source>
</evidence>
<reference evidence="9 10" key="1">
    <citation type="submission" date="2016-10" db="EMBL/GenBank/DDBJ databases">
        <authorList>
            <person name="Varghese N."/>
            <person name="Submissions S."/>
        </authorList>
    </citation>
    <scope>NUCLEOTIDE SEQUENCE [LARGE SCALE GENOMIC DNA]</scope>
    <source>
        <strain evidence="9 10">DSM 26291</strain>
    </source>
</reference>
<gene>
    <name evidence="9" type="ORF">SAMN04487868_10244</name>
</gene>
<dbReference type="InterPro" id="IPR001173">
    <property type="entry name" value="Glyco_trans_2-like"/>
</dbReference>